<keyword evidence="1" id="KW-1133">Transmembrane helix</keyword>
<dbReference type="Proteomes" id="UP000571817">
    <property type="component" value="Unassembled WGS sequence"/>
</dbReference>
<reference evidence="2 3" key="1">
    <citation type="submission" date="2020-07" db="EMBL/GenBank/DDBJ databases">
        <title>Sequencing the genomes of 1000 actinobacteria strains.</title>
        <authorList>
            <person name="Klenk H.-P."/>
        </authorList>
    </citation>
    <scope>NUCLEOTIDE SEQUENCE [LARGE SCALE GENOMIC DNA]</scope>
    <source>
        <strain evidence="2 3">DSM 29531</strain>
    </source>
</reference>
<feature type="transmembrane region" description="Helical" evidence="1">
    <location>
        <begin position="6"/>
        <end position="27"/>
    </location>
</feature>
<evidence type="ECO:0000313" key="3">
    <source>
        <dbReference type="Proteomes" id="UP000571817"/>
    </source>
</evidence>
<evidence type="ECO:0000313" key="2">
    <source>
        <dbReference type="EMBL" id="NYJ75649.1"/>
    </source>
</evidence>
<accession>A0A853DI57</accession>
<gene>
    <name evidence="2" type="ORF">HNR15_002612</name>
</gene>
<comment type="caution">
    <text evidence="2">The sequence shown here is derived from an EMBL/GenBank/DDBJ whole genome shotgun (WGS) entry which is preliminary data.</text>
</comment>
<dbReference type="AlphaFoldDB" id="A0A853DI57"/>
<dbReference type="EMBL" id="JACCFW010000001">
    <property type="protein sequence ID" value="NYJ75649.1"/>
    <property type="molecule type" value="Genomic_DNA"/>
</dbReference>
<keyword evidence="1" id="KW-0472">Membrane</keyword>
<name>A0A853DI57_9MICO</name>
<evidence type="ECO:0000256" key="1">
    <source>
        <dbReference type="SAM" id="Phobius"/>
    </source>
</evidence>
<proteinExistence type="predicted"/>
<sequence length="120" mass="13558">MRVVEYLLICIVPAAVISLAFKIPWLLHRLRRGAQALHTTHRPIERLADDLHRLGSELQLVRAGGGPARKRRLTAIELAYEDVLLECCAALELPHPARPPLTREERLHVEAALLKAGLRW</sequence>
<protein>
    <submittedName>
        <fullName evidence="2">Uncharacterized protein</fullName>
    </submittedName>
</protein>
<keyword evidence="3" id="KW-1185">Reference proteome</keyword>
<keyword evidence="1" id="KW-0812">Transmembrane</keyword>
<dbReference type="RefSeq" id="WP_179482485.1">
    <property type="nucleotide sequence ID" value="NZ_JACCFW010000001.1"/>
</dbReference>
<organism evidence="2 3">
    <name type="scientific">Allobranchiibius huperziae</name>
    <dbReference type="NCBI Taxonomy" id="1874116"/>
    <lineage>
        <taxon>Bacteria</taxon>
        <taxon>Bacillati</taxon>
        <taxon>Actinomycetota</taxon>
        <taxon>Actinomycetes</taxon>
        <taxon>Micrococcales</taxon>
        <taxon>Dermacoccaceae</taxon>
        <taxon>Allobranchiibius</taxon>
    </lineage>
</organism>